<reference evidence="1" key="1">
    <citation type="journal article" date="2020" name="mSystems">
        <title>Genome- and Community-Level Interaction Insights into Carbon Utilization and Element Cycling Functions of Hydrothermarchaeota in Hydrothermal Sediment.</title>
        <authorList>
            <person name="Zhou Z."/>
            <person name="Liu Y."/>
            <person name="Xu W."/>
            <person name="Pan J."/>
            <person name="Luo Z.H."/>
            <person name="Li M."/>
        </authorList>
    </citation>
    <scope>NUCLEOTIDE SEQUENCE [LARGE SCALE GENOMIC DNA]</scope>
    <source>
        <strain evidence="1">SpSt-776</strain>
    </source>
</reference>
<dbReference type="AlphaFoldDB" id="A0A7C3SHY8"/>
<sequence>MSPLSRLLFSIAFLGLMACGPLPSEAPIEVFGGPDSPRFREAVEGLRAALPSRTLHVTLLEEMGSGGEETLRRVRARRPPLIIVLGTAALTLAAPVEKKIPLVFALVGNPYFTGAAPDSQRPEIHQQNITGIASPPPVAVALEQGAKLLGPRPWGLIYDPLDGASLEIRGQFESLSAKLGLNAFSEAASDPAGDRQALNRLVSKGARAFYIPPTASAGRYGPQLLELGRQRRILVVNSHPELSGPGAVLRVVLDYRSLGEEAAALARRLLAGESPARIPLAEKTPIKISADESLLNFWSGYPPAIVDQNRKR</sequence>
<dbReference type="EMBL" id="DTHB01000016">
    <property type="protein sequence ID" value="HGB13906.1"/>
    <property type="molecule type" value="Genomic_DNA"/>
</dbReference>
<dbReference type="Gene3D" id="3.40.50.2300">
    <property type="match status" value="2"/>
</dbReference>
<dbReference type="PROSITE" id="PS51257">
    <property type="entry name" value="PROKAR_LIPOPROTEIN"/>
    <property type="match status" value="1"/>
</dbReference>
<dbReference type="Pfam" id="PF04392">
    <property type="entry name" value="ABC_sub_bind"/>
    <property type="match status" value="1"/>
</dbReference>
<dbReference type="PANTHER" id="PTHR35271:SF1">
    <property type="entry name" value="ABC TRANSPORTER, SUBSTRATE-BINDING LIPOPROTEIN"/>
    <property type="match status" value="1"/>
</dbReference>
<protein>
    <recommendedName>
        <fullName evidence="2">ABC transporter substrate-binding protein</fullName>
    </recommendedName>
</protein>
<dbReference type="InterPro" id="IPR007487">
    <property type="entry name" value="ABC_transpt-TYRBP-like"/>
</dbReference>
<evidence type="ECO:0000313" key="1">
    <source>
        <dbReference type="EMBL" id="HGB13906.1"/>
    </source>
</evidence>
<gene>
    <name evidence="1" type="ORF">ENV62_01510</name>
</gene>
<organism evidence="1">
    <name type="scientific">Desulfobacca acetoxidans</name>
    <dbReference type="NCBI Taxonomy" id="60893"/>
    <lineage>
        <taxon>Bacteria</taxon>
        <taxon>Pseudomonadati</taxon>
        <taxon>Thermodesulfobacteriota</taxon>
        <taxon>Desulfobaccia</taxon>
        <taxon>Desulfobaccales</taxon>
        <taxon>Desulfobaccaceae</taxon>
        <taxon>Desulfobacca</taxon>
    </lineage>
</organism>
<dbReference type="PANTHER" id="PTHR35271">
    <property type="entry name" value="ABC TRANSPORTER, SUBSTRATE-BINDING LIPOPROTEIN-RELATED"/>
    <property type="match status" value="1"/>
</dbReference>
<accession>A0A7C3SHY8</accession>
<proteinExistence type="predicted"/>
<evidence type="ECO:0008006" key="2">
    <source>
        <dbReference type="Google" id="ProtNLM"/>
    </source>
</evidence>
<comment type="caution">
    <text evidence="1">The sequence shown here is derived from an EMBL/GenBank/DDBJ whole genome shotgun (WGS) entry which is preliminary data.</text>
</comment>
<name>A0A7C3SHY8_9BACT</name>